<feature type="region of interest" description="Disordered" evidence="1">
    <location>
        <begin position="180"/>
        <end position="220"/>
    </location>
</feature>
<feature type="compositionally biased region" description="Low complexity" evidence="1">
    <location>
        <begin position="192"/>
        <end position="208"/>
    </location>
</feature>
<dbReference type="STRING" id="2316362.A0A4Q2DQ90"/>
<accession>A0A4Q2DQ90</accession>
<dbReference type="AlphaFoldDB" id="A0A4Q2DQ90"/>
<sequence>MAGKKSRGGSNRGNSGSAQAQAPPGSASSNELGELRAELERLRQAAAEAQAQVAEAQAAADEARAQAQAAQVIAAAQPLVTQSQVVPLPRPHGQTFNVQSAMGLEDDDELYGSIQRTVRRAVVQAGIDLHSSLRAIPPEKLAAVYKKVRDTHPYMDRRRFPSDWPTLDLMKQYLRNHRKYSRKKGRLGPYNGAAGRANRAGGTRHGAALSGDIDDDGADE</sequence>
<feature type="region of interest" description="Disordered" evidence="1">
    <location>
        <begin position="1"/>
        <end position="36"/>
    </location>
</feature>
<gene>
    <name evidence="2" type="ORF">EST38_g3475</name>
</gene>
<reference evidence="2 3" key="1">
    <citation type="submission" date="2019-01" db="EMBL/GenBank/DDBJ databases">
        <title>Draft genome sequence of Psathyrella aberdarensis IHI B618.</title>
        <authorList>
            <person name="Buettner E."/>
            <person name="Kellner H."/>
        </authorList>
    </citation>
    <scope>NUCLEOTIDE SEQUENCE [LARGE SCALE GENOMIC DNA]</scope>
    <source>
        <strain evidence="2 3">IHI B618</strain>
    </source>
</reference>
<protein>
    <submittedName>
        <fullName evidence="2">Uncharacterized protein</fullName>
    </submittedName>
</protein>
<evidence type="ECO:0000313" key="2">
    <source>
        <dbReference type="EMBL" id="RXW22357.1"/>
    </source>
</evidence>
<dbReference type="OrthoDB" id="3271097at2759"/>
<keyword evidence="3" id="KW-1185">Reference proteome</keyword>
<proteinExistence type="predicted"/>
<name>A0A4Q2DQ90_9AGAR</name>
<feature type="compositionally biased region" description="Low complexity" evidence="1">
    <location>
        <begin position="8"/>
        <end position="32"/>
    </location>
</feature>
<dbReference type="EMBL" id="SDEE01000074">
    <property type="protein sequence ID" value="RXW22357.1"/>
    <property type="molecule type" value="Genomic_DNA"/>
</dbReference>
<dbReference type="Proteomes" id="UP000290288">
    <property type="component" value="Unassembled WGS sequence"/>
</dbReference>
<comment type="caution">
    <text evidence="2">The sequence shown here is derived from an EMBL/GenBank/DDBJ whole genome shotgun (WGS) entry which is preliminary data.</text>
</comment>
<organism evidence="2 3">
    <name type="scientific">Candolleomyces aberdarensis</name>
    <dbReference type="NCBI Taxonomy" id="2316362"/>
    <lineage>
        <taxon>Eukaryota</taxon>
        <taxon>Fungi</taxon>
        <taxon>Dikarya</taxon>
        <taxon>Basidiomycota</taxon>
        <taxon>Agaricomycotina</taxon>
        <taxon>Agaricomycetes</taxon>
        <taxon>Agaricomycetidae</taxon>
        <taxon>Agaricales</taxon>
        <taxon>Agaricineae</taxon>
        <taxon>Psathyrellaceae</taxon>
        <taxon>Candolleomyces</taxon>
    </lineage>
</organism>
<evidence type="ECO:0000256" key="1">
    <source>
        <dbReference type="SAM" id="MobiDB-lite"/>
    </source>
</evidence>
<evidence type="ECO:0000313" key="3">
    <source>
        <dbReference type="Proteomes" id="UP000290288"/>
    </source>
</evidence>